<feature type="region of interest" description="Disordered" evidence="1">
    <location>
        <begin position="1"/>
        <end position="45"/>
    </location>
</feature>
<evidence type="ECO:0000256" key="1">
    <source>
        <dbReference type="SAM" id="MobiDB-lite"/>
    </source>
</evidence>
<name>A0A9N9F9Z6_9GLOM</name>
<evidence type="ECO:0000313" key="3">
    <source>
        <dbReference type="Proteomes" id="UP000789831"/>
    </source>
</evidence>
<reference evidence="2" key="1">
    <citation type="submission" date="2021-06" db="EMBL/GenBank/DDBJ databases">
        <authorList>
            <person name="Kallberg Y."/>
            <person name="Tangrot J."/>
            <person name="Rosling A."/>
        </authorList>
    </citation>
    <scope>NUCLEOTIDE SEQUENCE</scope>
    <source>
        <strain evidence="2">MT106</strain>
    </source>
</reference>
<feature type="compositionally biased region" description="Polar residues" evidence="1">
    <location>
        <begin position="9"/>
        <end position="18"/>
    </location>
</feature>
<proteinExistence type="predicted"/>
<dbReference type="AlphaFoldDB" id="A0A9N9F9Z6"/>
<gene>
    <name evidence="2" type="ORF">AGERDE_LOCUS5184</name>
</gene>
<protein>
    <submittedName>
        <fullName evidence="2">3133_t:CDS:1</fullName>
    </submittedName>
</protein>
<dbReference type="Proteomes" id="UP000789831">
    <property type="component" value="Unassembled WGS sequence"/>
</dbReference>
<dbReference type="EMBL" id="CAJVPL010000669">
    <property type="protein sequence ID" value="CAG8519963.1"/>
    <property type="molecule type" value="Genomic_DNA"/>
</dbReference>
<accession>A0A9N9F9Z6</accession>
<keyword evidence="3" id="KW-1185">Reference proteome</keyword>
<sequence length="45" mass="4857">KQFYHTGRSHSQLKQLQKISGDGRGQRLGGGSLVQEATDGGVNPY</sequence>
<feature type="non-terminal residue" evidence="2">
    <location>
        <position position="1"/>
    </location>
</feature>
<feature type="compositionally biased region" description="Gly residues" evidence="1">
    <location>
        <begin position="22"/>
        <end position="32"/>
    </location>
</feature>
<evidence type="ECO:0000313" key="2">
    <source>
        <dbReference type="EMBL" id="CAG8519963.1"/>
    </source>
</evidence>
<comment type="caution">
    <text evidence="2">The sequence shown here is derived from an EMBL/GenBank/DDBJ whole genome shotgun (WGS) entry which is preliminary data.</text>
</comment>
<organism evidence="2 3">
    <name type="scientific">Ambispora gerdemannii</name>
    <dbReference type="NCBI Taxonomy" id="144530"/>
    <lineage>
        <taxon>Eukaryota</taxon>
        <taxon>Fungi</taxon>
        <taxon>Fungi incertae sedis</taxon>
        <taxon>Mucoromycota</taxon>
        <taxon>Glomeromycotina</taxon>
        <taxon>Glomeromycetes</taxon>
        <taxon>Archaeosporales</taxon>
        <taxon>Ambisporaceae</taxon>
        <taxon>Ambispora</taxon>
    </lineage>
</organism>